<protein>
    <submittedName>
        <fullName evidence="4">Response regulator</fullName>
    </submittedName>
</protein>
<dbReference type="GO" id="GO:0000160">
    <property type="term" value="P:phosphorelay signal transduction system"/>
    <property type="evidence" value="ECO:0007669"/>
    <property type="project" value="InterPro"/>
</dbReference>
<dbReference type="SUPFAM" id="SSF52172">
    <property type="entry name" value="CheY-like"/>
    <property type="match status" value="1"/>
</dbReference>
<keyword evidence="5" id="KW-1185">Reference proteome</keyword>
<organism evidence="4 5">
    <name type="scientific">Coraliomargarita sinensis</name>
    <dbReference type="NCBI Taxonomy" id="2174842"/>
    <lineage>
        <taxon>Bacteria</taxon>
        <taxon>Pseudomonadati</taxon>
        <taxon>Verrucomicrobiota</taxon>
        <taxon>Opitutia</taxon>
        <taxon>Puniceicoccales</taxon>
        <taxon>Coraliomargaritaceae</taxon>
        <taxon>Coraliomargarita</taxon>
    </lineage>
</organism>
<dbReference type="PANTHER" id="PTHR44520:SF2">
    <property type="entry name" value="RESPONSE REGULATOR RCP1"/>
    <property type="match status" value="1"/>
</dbReference>
<accession>A0A317ZIA6</accession>
<feature type="modified residue" description="4-aspartylphosphate" evidence="1">
    <location>
        <position position="64"/>
    </location>
</feature>
<dbReference type="SMART" id="SM00448">
    <property type="entry name" value="REC"/>
    <property type="match status" value="1"/>
</dbReference>
<evidence type="ECO:0000259" key="2">
    <source>
        <dbReference type="PROSITE" id="PS50110"/>
    </source>
</evidence>
<dbReference type="InterPro" id="IPR001789">
    <property type="entry name" value="Sig_transdc_resp-reg_receiver"/>
</dbReference>
<dbReference type="PANTHER" id="PTHR44520">
    <property type="entry name" value="RESPONSE REGULATOR RCP1-RELATED"/>
    <property type="match status" value="1"/>
</dbReference>
<evidence type="ECO:0000313" key="3">
    <source>
        <dbReference type="EMBL" id="PXA03940.1"/>
    </source>
</evidence>
<name>A0A317ZIA6_9BACT</name>
<dbReference type="EMBL" id="QHJQ01000006">
    <property type="protein sequence ID" value="PXA03940.1"/>
    <property type="molecule type" value="Genomic_DNA"/>
</dbReference>
<dbReference type="PROSITE" id="PS50110">
    <property type="entry name" value="RESPONSE_REGULATORY"/>
    <property type="match status" value="1"/>
</dbReference>
<evidence type="ECO:0000256" key="1">
    <source>
        <dbReference type="PROSITE-ProRule" id="PRU00169"/>
    </source>
</evidence>
<dbReference type="InterPro" id="IPR011006">
    <property type="entry name" value="CheY-like_superfamily"/>
</dbReference>
<dbReference type="Proteomes" id="UP000247099">
    <property type="component" value="Unassembled WGS sequence"/>
</dbReference>
<proteinExistence type="predicted"/>
<dbReference type="EMBL" id="QHJQ01000006">
    <property type="protein sequence ID" value="PXA03943.1"/>
    <property type="molecule type" value="Genomic_DNA"/>
</dbReference>
<sequence>MSKPIDTACIIDDDETYVFITKRMILAKKLCDQVVIYSNGKVAIDGFRKLLSENGDLPEVILLDINMPVMDGWSFLEKFRELDIPRKITIYMVSSSVDEADMKRAKEYSEVTNYVVKPVKTEDLVKIFKLEYQEA</sequence>
<comment type="caution">
    <text evidence="4">The sequence shown here is derived from an EMBL/GenBank/DDBJ whole genome shotgun (WGS) entry which is preliminary data.</text>
</comment>
<dbReference type="Gene3D" id="3.40.50.2300">
    <property type="match status" value="1"/>
</dbReference>
<dbReference type="RefSeq" id="WP_110131294.1">
    <property type="nucleotide sequence ID" value="NZ_QHJQ01000006.1"/>
</dbReference>
<feature type="domain" description="Response regulatory" evidence="2">
    <location>
        <begin position="7"/>
        <end position="132"/>
    </location>
</feature>
<dbReference type="AlphaFoldDB" id="A0A317ZIA6"/>
<keyword evidence="1" id="KW-0597">Phosphoprotein</keyword>
<dbReference type="Pfam" id="PF00072">
    <property type="entry name" value="Response_reg"/>
    <property type="match status" value="1"/>
</dbReference>
<dbReference type="OrthoDB" id="195863at2"/>
<dbReference type="InParanoid" id="A0A317ZIA6"/>
<reference evidence="4 5" key="1">
    <citation type="submission" date="2018-05" db="EMBL/GenBank/DDBJ databases">
        <title>Coraliomargarita sinensis sp. nov., isolated from a marine solar saltern.</title>
        <authorList>
            <person name="Zhou L.Y."/>
        </authorList>
    </citation>
    <scope>NUCLEOTIDE SEQUENCE [LARGE SCALE GENOMIC DNA]</scope>
    <source>
        <strain evidence="4 5">WN38</strain>
    </source>
</reference>
<evidence type="ECO:0000313" key="4">
    <source>
        <dbReference type="EMBL" id="PXA03943.1"/>
    </source>
</evidence>
<dbReference type="InterPro" id="IPR052893">
    <property type="entry name" value="TCS_response_regulator"/>
</dbReference>
<evidence type="ECO:0000313" key="5">
    <source>
        <dbReference type="Proteomes" id="UP000247099"/>
    </source>
</evidence>
<gene>
    <name evidence="3" type="ORF">DDZ13_09895</name>
    <name evidence="4" type="ORF">DDZ13_09910</name>
</gene>